<proteinExistence type="inferred from homology"/>
<evidence type="ECO:0000256" key="4">
    <source>
        <dbReference type="ARBA" id="ARBA00016084"/>
    </source>
</evidence>
<dbReference type="InterPro" id="IPR024194">
    <property type="entry name" value="Ac/AlaTfrase_AlgI/DltB"/>
</dbReference>
<evidence type="ECO:0000256" key="7">
    <source>
        <dbReference type="ARBA" id="ARBA00022692"/>
    </source>
</evidence>
<comment type="pathway">
    <text evidence="2">Glycan biosynthesis; alginate biosynthesis.</text>
</comment>
<dbReference type="GO" id="GO:0042121">
    <property type="term" value="P:alginic acid biosynthetic process"/>
    <property type="evidence" value="ECO:0007669"/>
    <property type="project" value="UniProtKB-KW"/>
</dbReference>
<gene>
    <name evidence="15" type="ORF">GGQ87_001894</name>
</gene>
<evidence type="ECO:0000256" key="3">
    <source>
        <dbReference type="ARBA" id="ARBA00010323"/>
    </source>
</evidence>
<feature type="transmembrane region" description="Helical" evidence="14">
    <location>
        <begin position="45"/>
        <end position="66"/>
    </location>
</feature>
<dbReference type="InterPro" id="IPR004299">
    <property type="entry name" value="MBOAT_fam"/>
</dbReference>
<comment type="subcellular location">
    <subcellularLocation>
        <location evidence="1">Cell membrane</location>
        <topology evidence="1">Multi-pass membrane protein</topology>
    </subcellularLocation>
</comment>
<keyword evidence="7 14" id="KW-0812">Transmembrane</keyword>
<organism evidence="15 16">
    <name type="scientific">Brevundimonas alba</name>
    <dbReference type="NCBI Taxonomy" id="74314"/>
    <lineage>
        <taxon>Bacteria</taxon>
        <taxon>Pseudomonadati</taxon>
        <taxon>Pseudomonadota</taxon>
        <taxon>Alphaproteobacteria</taxon>
        <taxon>Caulobacterales</taxon>
        <taxon>Caulobacteraceae</taxon>
        <taxon>Brevundimonas</taxon>
    </lineage>
</organism>
<dbReference type="PANTHER" id="PTHR13285">
    <property type="entry name" value="ACYLTRANSFERASE"/>
    <property type="match status" value="1"/>
</dbReference>
<dbReference type="PIRSF" id="PIRSF016636">
    <property type="entry name" value="AlgI_DltB"/>
    <property type="match status" value="1"/>
</dbReference>
<evidence type="ECO:0000256" key="11">
    <source>
        <dbReference type="ARBA" id="ARBA00023315"/>
    </source>
</evidence>
<evidence type="ECO:0000256" key="13">
    <source>
        <dbReference type="PIRNR" id="PIRNR016636"/>
    </source>
</evidence>
<evidence type="ECO:0000256" key="2">
    <source>
        <dbReference type="ARBA" id="ARBA00005182"/>
    </source>
</evidence>
<keyword evidence="9 14" id="KW-1133">Transmembrane helix</keyword>
<evidence type="ECO:0000256" key="12">
    <source>
        <dbReference type="ARBA" id="ARBA00031030"/>
    </source>
</evidence>
<keyword evidence="10 13" id="KW-0472">Membrane</keyword>
<dbReference type="RefSeq" id="WP_168046898.1">
    <property type="nucleotide sequence ID" value="NZ_JAATJM010000001.1"/>
</dbReference>
<comment type="caution">
    <text evidence="15">The sequence shown here is derived from an EMBL/GenBank/DDBJ whole genome shotgun (WGS) entry which is preliminary data.</text>
</comment>
<evidence type="ECO:0000256" key="9">
    <source>
        <dbReference type="ARBA" id="ARBA00022989"/>
    </source>
</evidence>
<name>A0A7X5YKK7_9CAUL</name>
<dbReference type="GO" id="GO:0016746">
    <property type="term" value="F:acyltransferase activity"/>
    <property type="evidence" value="ECO:0007669"/>
    <property type="project" value="UniProtKB-KW"/>
</dbReference>
<evidence type="ECO:0000256" key="5">
    <source>
        <dbReference type="ARBA" id="ARBA00022475"/>
    </source>
</evidence>
<evidence type="ECO:0000256" key="14">
    <source>
        <dbReference type="SAM" id="Phobius"/>
    </source>
</evidence>
<dbReference type="InterPro" id="IPR051085">
    <property type="entry name" value="MB_O-acyltransferase"/>
</dbReference>
<keyword evidence="8" id="KW-0016">Alginate biosynthesis</keyword>
<feature type="transmembrane region" description="Helical" evidence="14">
    <location>
        <begin position="414"/>
        <end position="435"/>
    </location>
</feature>
<dbReference type="Pfam" id="PF03062">
    <property type="entry name" value="MBOAT"/>
    <property type="match status" value="1"/>
</dbReference>
<feature type="transmembrane region" description="Helical" evidence="14">
    <location>
        <begin position="373"/>
        <end position="394"/>
    </location>
</feature>
<dbReference type="PIRSF" id="PIRSF500217">
    <property type="entry name" value="AlgI"/>
    <property type="match status" value="1"/>
</dbReference>
<dbReference type="InterPro" id="IPR028362">
    <property type="entry name" value="AlgI"/>
</dbReference>
<dbReference type="AlphaFoldDB" id="A0A7X5YKK7"/>
<evidence type="ECO:0000256" key="6">
    <source>
        <dbReference type="ARBA" id="ARBA00022679"/>
    </source>
</evidence>
<evidence type="ECO:0000256" key="10">
    <source>
        <dbReference type="ARBA" id="ARBA00023136"/>
    </source>
</evidence>
<dbReference type="GO" id="GO:0005886">
    <property type="term" value="C:plasma membrane"/>
    <property type="evidence" value="ECO:0007669"/>
    <property type="project" value="UniProtKB-SubCell"/>
</dbReference>
<evidence type="ECO:0000256" key="8">
    <source>
        <dbReference type="ARBA" id="ARBA00022841"/>
    </source>
</evidence>
<feature type="transmembrane region" description="Helical" evidence="14">
    <location>
        <begin position="159"/>
        <end position="178"/>
    </location>
</feature>
<keyword evidence="16" id="KW-1185">Reference proteome</keyword>
<keyword evidence="11 13" id="KW-0012">Acyltransferase</keyword>
<feature type="transmembrane region" description="Helical" evidence="14">
    <location>
        <begin position="315"/>
        <end position="334"/>
    </location>
</feature>
<protein>
    <recommendedName>
        <fullName evidence="4">Probable alginate O-acetylase AlgI</fullName>
    </recommendedName>
    <alternativeName>
        <fullName evidence="12">Alginate biosynthesis protein AlgI</fullName>
    </alternativeName>
</protein>
<evidence type="ECO:0000313" key="15">
    <source>
        <dbReference type="EMBL" id="NJC41636.1"/>
    </source>
</evidence>
<keyword evidence="5 13" id="KW-1003">Cell membrane</keyword>
<evidence type="ECO:0000256" key="1">
    <source>
        <dbReference type="ARBA" id="ARBA00004651"/>
    </source>
</evidence>
<dbReference type="Proteomes" id="UP000587415">
    <property type="component" value="Unassembled WGS sequence"/>
</dbReference>
<feature type="transmembrane region" description="Helical" evidence="14">
    <location>
        <begin position="447"/>
        <end position="466"/>
    </location>
</feature>
<sequence>MLFPTLAFGVFFLIVYFTAWSLDRENGKRKLFLLLASWFFYAQWDWRFVGLLIGSAILNWGVAALIARDRERRGVGPGEKGGNGWLVALGATANLLILGFFKYYGFFVQEAGELLARFGWERDLPLLQIVLPVGISFFTFQGVSYVVDVHRGKTPPAKSLLDVMLLMSFFPHLVAGPIVRASDLLPQFDRTPRLTREMATHGLLLIVWGLFKKTVIASELSTHLVDPVFFDPTAFGALDIAAAVYGYAVQIYCDFSAYSDMAIGLAALLGYSFPRNFDQPYRAASMQSFWRRWHISLSSWLRDYLYVPLGGGRRGLLASCINVFITMVLGGLWHGAALTFLAWGALHGGVQVIERLGRAVFRRPEGAEERRSVLLTVVGVLVTFHIVCLGWILFRAESFDLALQVLEGLGRAGPAVMLTPLLLALIVGGLAMHWLPPRAIEGMAERLKGAPSITLGLLIGAAILLVEAVRPEGVAPFIYFQF</sequence>
<dbReference type="PANTHER" id="PTHR13285:SF23">
    <property type="entry name" value="TEICHOIC ACID D-ALANYLTRANSFERASE"/>
    <property type="match status" value="1"/>
</dbReference>
<comment type="similarity">
    <text evidence="3 13">Belongs to the membrane-bound acyltransferase family.</text>
</comment>
<reference evidence="15 16" key="1">
    <citation type="submission" date="2020-03" db="EMBL/GenBank/DDBJ databases">
        <title>Genomic Encyclopedia of Type Strains, Phase IV (KMG-IV): sequencing the most valuable type-strain genomes for metagenomic binning, comparative biology and taxonomic classification.</title>
        <authorList>
            <person name="Goeker M."/>
        </authorList>
    </citation>
    <scope>NUCLEOTIDE SEQUENCE [LARGE SCALE GENOMIC DNA]</scope>
    <source>
        <strain evidence="15 16">DSM 4736</strain>
    </source>
</reference>
<accession>A0A7X5YKK7</accession>
<dbReference type="EMBL" id="JAATJM010000001">
    <property type="protein sequence ID" value="NJC41636.1"/>
    <property type="molecule type" value="Genomic_DNA"/>
</dbReference>
<feature type="transmembrane region" description="Helical" evidence="14">
    <location>
        <begin position="86"/>
        <end position="106"/>
    </location>
</feature>
<keyword evidence="6 13" id="KW-0808">Transferase</keyword>
<evidence type="ECO:0000313" key="16">
    <source>
        <dbReference type="Proteomes" id="UP000587415"/>
    </source>
</evidence>
<feature type="transmembrane region" description="Helical" evidence="14">
    <location>
        <begin position="126"/>
        <end position="147"/>
    </location>
</feature>